<dbReference type="SUPFAM" id="SSF48371">
    <property type="entry name" value="ARM repeat"/>
    <property type="match status" value="1"/>
</dbReference>
<accession>A0A2M8AVQ8</accession>
<gene>
    <name evidence="2" type="ORF">CO110_01340</name>
</gene>
<protein>
    <recommendedName>
        <fullName evidence="4">HEAT repeat domain-containing protein</fullName>
    </recommendedName>
</protein>
<name>A0A2M8AVQ8_9BACT</name>
<feature type="transmembrane region" description="Helical" evidence="1">
    <location>
        <begin position="6"/>
        <end position="23"/>
    </location>
</feature>
<evidence type="ECO:0000256" key="1">
    <source>
        <dbReference type="SAM" id="Phobius"/>
    </source>
</evidence>
<evidence type="ECO:0000313" key="3">
    <source>
        <dbReference type="Proteomes" id="UP000231366"/>
    </source>
</evidence>
<dbReference type="InterPro" id="IPR004155">
    <property type="entry name" value="PBS_lyase_HEAT"/>
</dbReference>
<comment type="caution">
    <text evidence="2">The sequence shown here is derived from an EMBL/GenBank/DDBJ whole genome shotgun (WGS) entry which is preliminary data.</text>
</comment>
<dbReference type="Gene3D" id="1.25.10.10">
    <property type="entry name" value="Leucine-rich Repeat Variant"/>
    <property type="match status" value="1"/>
</dbReference>
<dbReference type="InterPro" id="IPR011989">
    <property type="entry name" value="ARM-like"/>
</dbReference>
<dbReference type="AlphaFoldDB" id="A0A2M8AVQ8"/>
<keyword evidence="1" id="KW-1133">Transmembrane helix</keyword>
<dbReference type="Proteomes" id="UP000231366">
    <property type="component" value="Unassembled WGS sequence"/>
</dbReference>
<sequence length="222" mass="25296">MKKLLWVIIVFMIIGGIYTLYHLSEKHEDKKKQIVLKKIYLEVEKYSREIEAVCKKTDSLEEINKLIQHRILWIATIGKPAAPVLIKEFRNKKKGIIFRIVMAELLAMTMNPEVVPEVIKVANDPIELMKIRIAAVVVLGKINDESAVLALEEMLNKEVLEIQMPAAYSLGEIRSEEAIDILNEKLLKGCSSVLKKEIKIAIAKKGTVNKDKGPWWPGKEKK</sequence>
<organism evidence="2 3">
    <name type="scientific">Candidatus Desantisbacteria bacterium CG_4_9_14_3_um_filter_40_11</name>
    <dbReference type="NCBI Taxonomy" id="1974546"/>
    <lineage>
        <taxon>Bacteria</taxon>
        <taxon>Candidatus Desantisiibacteriota</taxon>
    </lineage>
</organism>
<evidence type="ECO:0008006" key="4">
    <source>
        <dbReference type="Google" id="ProtNLM"/>
    </source>
</evidence>
<dbReference type="EMBL" id="PFUI01000041">
    <property type="protein sequence ID" value="PJB30284.1"/>
    <property type="molecule type" value="Genomic_DNA"/>
</dbReference>
<dbReference type="InterPro" id="IPR016024">
    <property type="entry name" value="ARM-type_fold"/>
</dbReference>
<keyword evidence="1" id="KW-0472">Membrane</keyword>
<dbReference type="SMART" id="SM00567">
    <property type="entry name" value="EZ_HEAT"/>
    <property type="match status" value="3"/>
</dbReference>
<reference evidence="3" key="1">
    <citation type="submission" date="2017-09" db="EMBL/GenBank/DDBJ databases">
        <title>Depth-based differentiation of microbial function through sediment-hosted aquifers and enrichment of novel symbionts in the deep terrestrial subsurface.</title>
        <authorList>
            <person name="Probst A.J."/>
            <person name="Ladd B."/>
            <person name="Jarett J.K."/>
            <person name="Geller-Mcgrath D.E."/>
            <person name="Sieber C.M.K."/>
            <person name="Emerson J.B."/>
            <person name="Anantharaman K."/>
            <person name="Thomas B.C."/>
            <person name="Malmstrom R."/>
            <person name="Stieglmeier M."/>
            <person name="Klingl A."/>
            <person name="Woyke T."/>
            <person name="Ryan C.M."/>
            <person name="Banfield J.F."/>
        </authorList>
    </citation>
    <scope>NUCLEOTIDE SEQUENCE [LARGE SCALE GENOMIC DNA]</scope>
</reference>
<dbReference type="Pfam" id="PF13646">
    <property type="entry name" value="HEAT_2"/>
    <property type="match status" value="1"/>
</dbReference>
<keyword evidence="1" id="KW-0812">Transmembrane</keyword>
<proteinExistence type="predicted"/>
<evidence type="ECO:0000313" key="2">
    <source>
        <dbReference type="EMBL" id="PJB30284.1"/>
    </source>
</evidence>